<dbReference type="Proteomes" id="UP000253034">
    <property type="component" value="Unassembled WGS sequence"/>
</dbReference>
<dbReference type="GO" id="GO:0016740">
    <property type="term" value="F:transferase activity"/>
    <property type="evidence" value="ECO:0007669"/>
    <property type="project" value="UniProtKB-KW"/>
</dbReference>
<dbReference type="Gene3D" id="3.40.50.2000">
    <property type="entry name" value="Glycogen Phosphorylase B"/>
    <property type="match status" value="2"/>
</dbReference>
<dbReference type="SUPFAM" id="SSF53756">
    <property type="entry name" value="UDP-Glycosyltransferase/glycogen phosphorylase"/>
    <property type="match status" value="1"/>
</dbReference>
<dbReference type="PANTHER" id="PTHR12526">
    <property type="entry name" value="GLYCOSYLTRANSFERASE"/>
    <property type="match status" value="1"/>
</dbReference>
<keyword evidence="3" id="KW-1185">Reference proteome</keyword>
<organism evidence="2 3">
    <name type="scientific">Anaerobacterium chartisolvens</name>
    <dbReference type="NCBI Taxonomy" id="1297424"/>
    <lineage>
        <taxon>Bacteria</taxon>
        <taxon>Bacillati</taxon>
        <taxon>Bacillota</taxon>
        <taxon>Clostridia</taxon>
        <taxon>Eubacteriales</taxon>
        <taxon>Oscillospiraceae</taxon>
        <taxon>Anaerobacterium</taxon>
    </lineage>
</organism>
<dbReference type="AlphaFoldDB" id="A0A369B6D3"/>
<dbReference type="InterPro" id="IPR001296">
    <property type="entry name" value="Glyco_trans_1"/>
</dbReference>
<comment type="caution">
    <text evidence="2">The sequence shown here is derived from an EMBL/GenBank/DDBJ whole genome shotgun (WGS) entry which is preliminary data.</text>
</comment>
<gene>
    <name evidence="2" type="ORF">DFR58_109112</name>
</gene>
<dbReference type="OrthoDB" id="9790710at2"/>
<proteinExistence type="predicted"/>
<keyword evidence="2" id="KW-0808">Transferase</keyword>
<dbReference type="CDD" id="cd03801">
    <property type="entry name" value="GT4_PimA-like"/>
    <property type="match status" value="1"/>
</dbReference>
<protein>
    <submittedName>
        <fullName evidence="2">Glycosyltransferase involved in cell wall biosynthesis</fullName>
    </submittedName>
</protein>
<accession>A0A369B6D3</accession>
<evidence type="ECO:0000259" key="1">
    <source>
        <dbReference type="Pfam" id="PF00534"/>
    </source>
</evidence>
<dbReference type="EMBL" id="QPJT01000009">
    <property type="protein sequence ID" value="RCX16885.1"/>
    <property type="molecule type" value="Genomic_DNA"/>
</dbReference>
<dbReference type="PANTHER" id="PTHR12526:SF630">
    <property type="entry name" value="GLYCOSYLTRANSFERASE"/>
    <property type="match status" value="1"/>
</dbReference>
<sequence length="440" mass="49072">MLKSRILHITPHMGGGVGNVISGIASSSGGIHEIALLESPVNKSFMTAAQDMGARVFVQPDEKQLHSLIESSDVTIVHWWHHPKTARLLCHFPEVRTRLVIWTHISSLTSPALNPGILLRALAVWFTSPSSYDAGVFKEIPYEMLMKKTRVVYGCPGLDDAPDIRHEPHDGFNIGYLGYIDFSKLHTGFVLFCKAVEIAQAHFILAGEAPAKNTLDMQARALGMQDRFTYTGYLENIYDVLSGFDVLGYPLMPFHTCTTENTVLEAMAARVPPVMLNQLSERYIVTDNETGLLVSGIEEYGNAMRYLYQNPEKRKAMGRKARNYVMDKYSKKKLADNFYSGIEDVMSCPKAKFHFSDILGSVPCEWFASCLGADGQSFKLSLAAGPHGQTPQIKKAILRCSPLLKGPNKASIFHYKREFPYDPMLQVWANTINEGSDDNE</sequence>
<name>A0A369B6D3_9FIRM</name>
<feature type="domain" description="Glycosyl transferase family 1" evidence="1">
    <location>
        <begin position="174"/>
        <end position="323"/>
    </location>
</feature>
<evidence type="ECO:0000313" key="2">
    <source>
        <dbReference type="EMBL" id="RCX16885.1"/>
    </source>
</evidence>
<dbReference type="Pfam" id="PF00534">
    <property type="entry name" value="Glycos_transf_1"/>
    <property type="match status" value="1"/>
</dbReference>
<reference evidence="2 3" key="1">
    <citation type="submission" date="2018-07" db="EMBL/GenBank/DDBJ databases">
        <title>Genomic Encyclopedia of Type Strains, Phase IV (KMG-IV): sequencing the most valuable type-strain genomes for metagenomic binning, comparative biology and taxonomic classification.</title>
        <authorList>
            <person name="Goeker M."/>
        </authorList>
    </citation>
    <scope>NUCLEOTIDE SEQUENCE [LARGE SCALE GENOMIC DNA]</scope>
    <source>
        <strain evidence="2 3">DSM 27016</strain>
    </source>
</reference>
<dbReference type="RefSeq" id="WP_114297613.1">
    <property type="nucleotide sequence ID" value="NZ_QPJT01000009.1"/>
</dbReference>
<evidence type="ECO:0000313" key="3">
    <source>
        <dbReference type="Proteomes" id="UP000253034"/>
    </source>
</evidence>